<evidence type="ECO:0000313" key="2">
    <source>
        <dbReference type="EMBL" id="TGY76694.1"/>
    </source>
</evidence>
<dbReference type="AlphaFoldDB" id="A0A4V3R728"/>
<comment type="caution">
    <text evidence="2">The sequence shown here is derived from an EMBL/GenBank/DDBJ whole genome shotgun (WGS) entry which is preliminary data.</text>
</comment>
<dbReference type="PROSITE" id="PS51257">
    <property type="entry name" value="PROKAR_LIPOPROTEIN"/>
    <property type="match status" value="1"/>
</dbReference>
<keyword evidence="1" id="KW-0732">Signal</keyword>
<organism evidence="2 3">
    <name type="scientific">Muribaculum intestinale</name>
    <dbReference type="NCBI Taxonomy" id="1796646"/>
    <lineage>
        <taxon>Bacteria</taxon>
        <taxon>Pseudomonadati</taxon>
        <taxon>Bacteroidota</taxon>
        <taxon>Bacteroidia</taxon>
        <taxon>Bacteroidales</taxon>
        <taxon>Muribaculaceae</taxon>
        <taxon>Muribaculum</taxon>
    </lineage>
</organism>
<protein>
    <submittedName>
        <fullName evidence="2">Uncharacterized protein</fullName>
    </submittedName>
</protein>
<dbReference type="EMBL" id="SRYD01000001">
    <property type="protein sequence ID" value="TGY76694.1"/>
    <property type="molecule type" value="Genomic_DNA"/>
</dbReference>
<evidence type="ECO:0000313" key="3">
    <source>
        <dbReference type="Proteomes" id="UP000306630"/>
    </source>
</evidence>
<name>A0A4V3R728_9BACT</name>
<reference evidence="2 3" key="1">
    <citation type="submission" date="2019-04" db="EMBL/GenBank/DDBJ databases">
        <title>Microbes associate with the intestines of laboratory mice.</title>
        <authorList>
            <person name="Navarre W."/>
            <person name="Wong E."/>
            <person name="Huang K."/>
            <person name="Tropini C."/>
            <person name="Ng K."/>
            <person name="Yu B."/>
        </authorList>
    </citation>
    <scope>NUCLEOTIDE SEQUENCE [LARGE SCALE GENOMIC DNA]</scope>
    <source>
        <strain evidence="2 3">NM06_A21</strain>
    </source>
</reference>
<gene>
    <name evidence="2" type="ORF">E5333_00100</name>
</gene>
<feature type="chain" id="PRO_5030104830" evidence="1">
    <location>
        <begin position="23"/>
        <end position="149"/>
    </location>
</feature>
<accession>A0A4V3R728</accession>
<dbReference type="Proteomes" id="UP000306630">
    <property type="component" value="Unassembled WGS sequence"/>
</dbReference>
<feature type="signal peptide" evidence="1">
    <location>
        <begin position="1"/>
        <end position="22"/>
    </location>
</feature>
<evidence type="ECO:0000256" key="1">
    <source>
        <dbReference type="SAM" id="SignalP"/>
    </source>
</evidence>
<dbReference type="RefSeq" id="WP_135957230.1">
    <property type="nucleotide sequence ID" value="NZ_CAOOOG010000027.1"/>
</dbReference>
<proteinExistence type="predicted"/>
<sequence length="149" mass="16468">MKKTIILLLTVIAVIFSGCSHTSFSHVTYFLDYKIAGKGLVFITESNSVNFDYEPLGSIIIIERPGVIEKIVPVSETEQRYGDNIYGNPGVTKKVHQYAYASAQSALDYTVESALKMGGDAIINLKVDSYILDNERVVEISGMVVKRNI</sequence>